<organism evidence="3 4">
    <name type="scientific">Botrimarina mediterranea</name>
    <dbReference type="NCBI Taxonomy" id="2528022"/>
    <lineage>
        <taxon>Bacteria</taxon>
        <taxon>Pseudomonadati</taxon>
        <taxon>Planctomycetota</taxon>
        <taxon>Planctomycetia</taxon>
        <taxon>Pirellulales</taxon>
        <taxon>Lacipirellulaceae</taxon>
        <taxon>Botrimarina</taxon>
    </lineage>
</organism>
<proteinExistence type="predicted"/>
<gene>
    <name evidence="3" type="ORF">Spa11_14240</name>
</gene>
<reference evidence="3 4" key="1">
    <citation type="submission" date="2019-02" db="EMBL/GenBank/DDBJ databases">
        <title>Deep-cultivation of Planctomycetes and their phenomic and genomic characterization uncovers novel biology.</title>
        <authorList>
            <person name="Wiegand S."/>
            <person name="Jogler M."/>
            <person name="Boedeker C."/>
            <person name="Pinto D."/>
            <person name="Vollmers J."/>
            <person name="Rivas-Marin E."/>
            <person name="Kohn T."/>
            <person name="Peeters S.H."/>
            <person name="Heuer A."/>
            <person name="Rast P."/>
            <person name="Oberbeckmann S."/>
            <person name="Bunk B."/>
            <person name="Jeske O."/>
            <person name="Meyerdierks A."/>
            <person name="Storesund J.E."/>
            <person name="Kallscheuer N."/>
            <person name="Luecker S."/>
            <person name="Lage O.M."/>
            <person name="Pohl T."/>
            <person name="Merkel B.J."/>
            <person name="Hornburger P."/>
            <person name="Mueller R.-W."/>
            <person name="Bruemmer F."/>
            <person name="Labrenz M."/>
            <person name="Spormann A.M."/>
            <person name="Op den Camp H."/>
            <person name="Overmann J."/>
            <person name="Amann R."/>
            <person name="Jetten M.S.M."/>
            <person name="Mascher T."/>
            <person name="Medema M.H."/>
            <person name="Devos D.P."/>
            <person name="Kaster A.-K."/>
            <person name="Ovreas L."/>
            <person name="Rohde M."/>
            <person name="Galperin M.Y."/>
            <person name="Jogler C."/>
        </authorList>
    </citation>
    <scope>NUCLEOTIDE SEQUENCE [LARGE SCALE GENOMIC DNA]</scope>
    <source>
        <strain evidence="3 4">Spa11</strain>
    </source>
</reference>
<dbReference type="GO" id="GO:0003697">
    <property type="term" value="F:single-stranded DNA binding"/>
    <property type="evidence" value="ECO:0007669"/>
    <property type="project" value="InterPro"/>
</dbReference>
<dbReference type="PROSITE" id="PS50935">
    <property type="entry name" value="SSB"/>
    <property type="match status" value="1"/>
</dbReference>
<keyword evidence="1 2" id="KW-0238">DNA-binding</keyword>
<evidence type="ECO:0000313" key="3">
    <source>
        <dbReference type="EMBL" id="QDV73228.1"/>
    </source>
</evidence>
<dbReference type="CDD" id="cd04496">
    <property type="entry name" value="SSB_OBF"/>
    <property type="match status" value="1"/>
</dbReference>
<accession>A0A518K608</accession>
<dbReference type="PIRSF" id="PIRSF002070">
    <property type="entry name" value="SSB"/>
    <property type="match status" value="1"/>
</dbReference>
<dbReference type="Proteomes" id="UP000316426">
    <property type="component" value="Chromosome"/>
</dbReference>
<dbReference type="SUPFAM" id="SSF50249">
    <property type="entry name" value="Nucleic acid-binding proteins"/>
    <property type="match status" value="1"/>
</dbReference>
<sequence>MLDFAEIQIEGRLVSPLVVKQTTIGEVGEGTVVANSAVRGGEGWIDQPMFIDFAAFGVTISPALRDAAKGDRVRLEGFLRFERWEQDGQKRSKHKVIARTVRVEPKVENTHATKAVASK</sequence>
<dbReference type="EMBL" id="CP036349">
    <property type="protein sequence ID" value="QDV73228.1"/>
    <property type="molecule type" value="Genomic_DNA"/>
</dbReference>
<dbReference type="InterPro" id="IPR012340">
    <property type="entry name" value="NA-bd_OB-fold"/>
</dbReference>
<dbReference type="InterPro" id="IPR011344">
    <property type="entry name" value="ssDNA-bd"/>
</dbReference>
<evidence type="ECO:0000256" key="2">
    <source>
        <dbReference type="PIRNR" id="PIRNR002070"/>
    </source>
</evidence>
<dbReference type="Gene3D" id="2.40.50.140">
    <property type="entry name" value="Nucleic acid-binding proteins"/>
    <property type="match status" value="1"/>
</dbReference>
<protein>
    <recommendedName>
        <fullName evidence="2">Single-stranded DNA-binding protein</fullName>
    </recommendedName>
</protein>
<dbReference type="InterPro" id="IPR000424">
    <property type="entry name" value="Primosome_PriB/ssb"/>
</dbReference>
<dbReference type="GO" id="GO:0006260">
    <property type="term" value="P:DNA replication"/>
    <property type="evidence" value="ECO:0007669"/>
    <property type="project" value="InterPro"/>
</dbReference>
<dbReference type="KEGG" id="bmei:Spa11_14240"/>
<keyword evidence="4" id="KW-1185">Reference proteome</keyword>
<dbReference type="Pfam" id="PF00436">
    <property type="entry name" value="SSB"/>
    <property type="match status" value="1"/>
</dbReference>
<dbReference type="AlphaFoldDB" id="A0A518K608"/>
<dbReference type="RefSeq" id="WP_145109843.1">
    <property type="nucleotide sequence ID" value="NZ_CP036349.1"/>
</dbReference>
<evidence type="ECO:0000313" key="4">
    <source>
        <dbReference type="Proteomes" id="UP000316426"/>
    </source>
</evidence>
<name>A0A518K608_9BACT</name>
<evidence type="ECO:0000256" key="1">
    <source>
        <dbReference type="ARBA" id="ARBA00023125"/>
    </source>
</evidence>